<sequence length="158" mass="16954">MDTSDSRRLLEELAKQGEEANTTRAAETLGLDRSQAEDLTVALMGEGLLEMVSLSGKVRLTESGRQLLGGQSGLGPEDGLESLVADLASWRAGDMDPVSLHDYTQDLNCLKAQAKRSEPLLPVVTACLKAIQDALSKNPDSTATELSRRIGDFLNTQP</sequence>
<evidence type="ECO:0000313" key="1">
    <source>
        <dbReference type="EMBL" id="KIX13293.1"/>
    </source>
</evidence>
<dbReference type="InParanoid" id="A0A0D2HRU9"/>
<proteinExistence type="predicted"/>
<keyword evidence="2" id="KW-1185">Reference proteome</keyword>
<gene>
    <name evidence="1" type="ORF">X474_15060</name>
</gene>
<dbReference type="Proteomes" id="UP000032233">
    <property type="component" value="Unassembled WGS sequence"/>
</dbReference>
<comment type="caution">
    <text evidence="1">The sequence shown here is derived from an EMBL/GenBank/DDBJ whole genome shotgun (WGS) entry which is preliminary data.</text>
</comment>
<protein>
    <submittedName>
        <fullName evidence="1">Uncharacterized protein</fullName>
    </submittedName>
</protein>
<name>A0A0D2HRU9_9BACT</name>
<evidence type="ECO:0000313" key="2">
    <source>
        <dbReference type="Proteomes" id="UP000032233"/>
    </source>
</evidence>
<reference evidence="1 2" key="1">
    <citation type="submission" date="2013-11" db="EMBL/GenBank/DDBJ databases">
        <title>Metagenomic analysis of a methanogenic consortium involved in long chain n-alkane degradation.</title>
        <authorList>
            <person name="Davidova I.A."/>
            <person name="Callaghan A.V."/>
            <person name="Wawrik B."/>
            <person name="Pruitt S."/>
            <person name="Marks C."/>
            <person name="Duncan K.E."/>
            <person name="Suflita J.M."/>
        </authorList>
    </citation>
    <scope>NUCLEOTIDE SEQUENCE [LARGE SCALE GENOMIC DNA]</scope>
    <source>
        <strain evidence="1 2">SPR</strain>
    </source>
</reference>
<dbReference type="OrthoDB" id="9883444at2"/>
<organism evidence="1 2">
    <name type="scientific">Dethiosulfatarculus sandiegensis</name>
    <dbReference type="NCBI Taxonomy" id="1429043"/>
    <lineage>
        <taxon>Bacteria</taxon>
        <taxon>Pseudomonadati</taxon>
        <taxon>Thermodesulfobacteriota</taxon>
        <taxon>Desulfarculia</taxon>
        <taxon>Desulfarculales</taxon>
        <taxon>Desulfarculaceae</taxon>
        <taxon>Dethiosulfatarculus</taxon>
    </lineage>
</organism>
<accession>A0A0D2HRU9</accession>
<dbReference type="AlphaFoldDB" id="A0A0D2HRU9"/>
<dbReference type="EMBL" id="AZAC01000017">
    <property type="protein sequence ID" value="KIX13293.1"/>
    <property type="molecule type" value="Genomic_DNA"/>
</dbReference>
<dbReference type="RefSeq" id="WP_044349622.1">
    <property type="nucleotide sequence ID" value="NZ_AZAC01000017.1"/>
</dbReference>